<name>A0AAD4IGJ1_9PLEO</name>
<comment type="caution">
    <text evidence="2">The sequence shown here is derived from an EMBL/GenBank/DDBJ whole genome shotgun (WGS) entry which is preliminary data.</text>
</comment>
<reference evidence="2" key="1">
    <citation type="submission" date="2021-07" db="EMBL/GenBank/DDBJ databases">
        <title>Genome Resource of American Ginseng Black Spot Pathogen Alternaria panax.</title>
        <authorList>
            <person name="Qiu C."/>
            <person name="Wang W."/>
            <person name="Liu Z."/>
        </authorList>
    </citation>
    <scope>NUCLEOTIDE SEQUENCE</scope>
    <source>
        <strain evidence="2">BNCC115425</strain>
    </source>
</reference>
<dbReference type="Proteomes" id="UP001199106">
    <property type="component" value="Unassembled WGS sequence"/>
</dbReference>
<sequence length="101" mass="11678">MQLAMQTTEYLRPHMPPNSERERPPRPAGYTTTAYSPPCATVCDICKTQYRPCDDQHFDEFTYTNSINDKEAQALLSAYKIQMKKDQEHMKANLQRYGGTL</sequence>
<evidence type="ECO:0000256" key="1">
    <source>
        <dbReference type="SAM" id="MobiDB-lite"/>
    </source>
</evidence>
<dbReference type="EMBL" id="JAANER010000002">
    <property type="protein sequence ID" value="KAG9193981.1"/>
    <property type="molecule type" value="Genomic_DNA"/>
</dbReference>
<organism evidence="2 3">
    <name type="scientific">Alternaria panax</name>
    <dbReference type="NCBI Taxonomy" id="48097"/>
    <lineage>
        <taxon>Eukaryota</taxon>
        <taxon>Fungi</taxon>
        <taxon>Dikarya</taxon>
        <taxon>Ascomycota</taxon>
        <taxon>Pezizomycotina</taxon>
        <taxon>Dothideomycetes</taxon>
        <taxon>Pleosporomycetidae</taxon>
        <taxon>Pleosporales</taxon>
        <taxon>Pleosporineae</taxon>
        <taxon>Pleosporaceae</taxon>
        <taxon>Alternaria</taxon>
        <taxon>Alternaria sect. Panax</taxon>
    </lineage>
</organism>
<protein>
    <submittedName>
        <fullName evidence="2">Uncharacterized protein</fullName>
    </submittedName>
</protein>
<accession>A0AAD4IGJ1</accession>
<feature type="region of interest" description="Disordered" evidence="1">
    <location>
        <begin position="1"/>
        <end position="32"/>
    </location>
</feature>
<keyword evidence="3" id="KW-1185">Reference proteome</keyword>
<gene>
    <name evidence="2" type="ORF">G6011_04016</name>
</gene>
<dbReference type="AlphaFoldDB" id="A0AAD4IGJ1"/>
<proteinExistence type="predicted"/>
<evidence type="ECO:0000313" key="2">
    <source>
        <dbReference type="EMBL" id="KAG9193981.1"/>
    </source>
</evidence>
<evidence type="ECO:0000313" key="3">
    <source>
        <dbReference type="Proteomes" id="UP001199106"/>
    </source>
</evidence>